<accession>A0A1X7SS35</accession>
<evidence type="ECO:0000313" key="1">
    <source>
        <dbReference type="EnsemblMetazoa" id="Aqu2.1.04881_001"/>
    </source>
</evidence>
<sequence>KRLVIYLPKSVNLEFFMMRSKLWQTFNKVESIIMSNPQSLSVDIIKHVLMGRYNMTLMPQLAQCKDTSDILLLVQENSSLDDISMLECLVTFFNIHEAKPAIKEYTQDIEKLKLKLCQYLEEELLKASSII</sequence>
<dbReference type="AlphaFoldDB" id="A0A1X7SS35"/>
<dbReference type="InParanoid" id="A0A1X7SS35"/>
<proteinExistence type="predicted"/>
<name>A0A1X7SS35_AMPQE</name>
<reference evidence="1" key="1">
    <citation type="submission" date="2017-05" db="UniProtKB">
        <authorList>
            <consortium name="EnsemblMetazoa"/>
        </authorList>
    </citation>
    <scope>IDENTIFICATION</scope>
</reference>
<dbReference type="EnsemblMetazoa" id="Aqu2.1.04881_001">
    <property type="protein sequence ID" value="Aqu2.1.04881_001"/>
    <property type="gene ID" value="Aqu2.1.04881"/>
</dbReference>
<protein>
    <submittedName>
        <fullName evidence="1">Uncharacterized protein</fullName>
    </submittedName>
</protein>
<organism evidence="1">
    <name type="scientific">Amphimedon queenslandica</name>
    <name type="common">Sponge</name>
    <dbReference type="NCBI Taxonomy" id="400682"/>
    <lineage>
        <taxon>Eukaryota</taxon>
        <taxon>Metazoa</taxon>
        <taxon>Porifera</taxon>
        <taxon>Demospongiae</taxon>
        <taxon>Heteroscleromorpha</taxon>
        <taxon>Haplosclerida</taxon>
        <taxon>Niphatidae</taxon>
        <taxon>Amphimedon</taxon>
    </lineage>
</organism>